<dbReference type="AlphaFoldDB" id="A0A1H7RYA1"/>
<feature type="binding site" evidence="14">
    <location>
        <position position="57"/>
    </location>
    <ligand>
        <name>ATP</name>
        <dbReference type="ChEBI" id="CHEBI:30616"/>
    </ligand>
</feature>
<dbReference type="InterPro" id="IPR017945">
    <property type="entry name" value="DHBP_synth_RibB-like_a/b_dom"/>
</dbReference>
<comment type="subcellular location">
    <subcellularLocation>
        <location evidence="1 13">Cytoplasm</location>
    </subcellularLocation>
</comment>
<keyword evidence="6 13" id="KW-0808">Transferase</keyword>
<feature type="domain" description="YrdC-like" evidence="15">
    <location>
        <begin position="8"/>
        <end position="195"/>
    </location>
</feature>
<feature type="binding site" evidence="14">
    <location>
        <position position="136"/>
    </location>
    <ligand>
        <name>L-threonine</name>
        <dbReference type="ChEBI" id="CHEBI:57926"/>
    </ligand>
</feature>
<evidence type="ECO:0000256" key="11">
    <source>
        <dbReference type="ARBA" id="ARBA00029774"/>
    </source>
</evidence>
<feature type="binding site" evidence="14">
    <location>
        <position position="138"/>
    </location>
    <ligand>
        <name>ATP</name>
        <dbReference type="ChEBI" id="CHEBI:30616"/>
    </ligand>
</feature>
<reference evidence="17 18" key="1">
    <citation type="submission" date="2016-10" db="EMBL/GenBank/DDBJ databases">
        <authorList>
            <person name="de Groot N.N."/>
        </authorList>
    </citation>
    <scope>NUCLEOTIDE SEQUENCE [LARGE SCALE GENOMIC DNA]</scope>
    <source>
        <strain evidence="17 18">DSM 19182</strain>
    </source>
</reference>
<dbReference type="Gene3D" id="3.40.50.11030">
    <property type="entry name" value="Threonylcarbamoyl-AMP synthase, C-terminal domain"/>
    <property type="match status" value="1"/>
</dbReference>
<feature type="binding site" evidence="14">
    <location>
        <position position="191"/>
    </location>
    <ligand>
        <name>ATP</name>
        <dbReference type="ChEBI" id="CHEBI:30616"/>
    </ligand>
</feature>
<dbReference type="NCBIfam" id="TIGR00057">
    <property type="entry name" value="L-threonylcarbamoyladenylate synthase"/>
    <property type="match status" value="1"/>
</dbReference>
<evidence type="ECO:0000313" key="18">
    <source>
        <dbReference type="Proteomes" id="UP000198548"/>
    </source>
</evidence>
<evidence type="ECO:0000256" key="14">
    <source>
        <dbReference type="PIRSR" id="PIRSR004930-1"/>
    </source>
</evidence>
<comment type="catalytic activity">
    <reaction evidence="12 13">
        <text>L-threonine + hydrogencarbonate + ATP = L-threonylcarbamoyladenylate + diphosphate + H2O</text>
        <dbReference type="Rhea" id="RHEA:36407"/>
        <dbReference type="ChEBI" id="CHEBI:15377"/>
        <dbReference type="ChEBI" id="CHEBI:17544"/>
        <dbReference type="ChEBI" id="CHEBI:30616"/>
        <dbReference type="ChEBI" id="CHEBI:33019"/>
        <dbReference type="ChEBI" id="CHEBI:57926"/>
        <dbReference type="ChEBI" id="CHEBI:73682"/>
        <dbReference type="EC" id="2.7.7.87"/>
    </reaction>
</comment>
<dbReference type="GO" id="GO:0003725">
    <property type="term" value="F:double-stranded RNA binding"/>
    <property type="evidence" value="ECO:0007669"/>
    <property type="project" value="UniProtKB-UniRule"/>
</dbReference>
<dbReference type="STRING" id="426703.SAMN04488100_10622"/>
<dbReference type="EMBL" id="FOBL01000006">
    <property type="protein sequence ID" value="SEL64644.1"/>
    <property type="molecule type" value="Genomic_DNA"/>
</dbReference>
<dbReference type="GO" id="GO:0005524">
    <property type="term" value="F:ATP binding"/>
    <property type="evidence" value="ECO:0007669"/>
    <property type="project" value="UniProtKB-UniRule"/>
</dbReference>
<evidence type="ECO:0000256" key="6">
    <source>
        <dbReference type="ARBA" id="ARBA00022679"/>
    </source>
</evidence>
<reference evidence="16 19" key="2">
    <citation type="submission" date="2019-07" db="EMBL/GenBank/DDBJ databases">
        <title>Whole genome shotgun sequence of Alkalibacterium putridalgicola NBRC 103243.</title>
        <authorList>
            <person name="Hosoyama A."/>
            <person name="Uohara A."/>
            <person name="Ohji S."/>
            <person name="Ichikawa N."/>
        </authorList>
    </citation>
    <scope>NUCLEOTIDE SEQUENCE [LARGE SCALE GENOMIC DNA]</scope>
    <source>
        <strain evidence="16 19">NBRC 103243</strain>
    </source>
</reference>
<dbReference type="GO" id="GO:0006450">
    <property type="term" value="P:regulation of translational fidelity"/>
    <property type="evidence" value="ECO:0007669"/>
    <property type="project" value="TreeGrafter"/>
</dbReference>
<evidence type="ECO:0000313" key="16">
    <source>
        <dbReference type="EMBL" id="GEK88311.1"/>
    </source>
</evidence>
<evidence type="ECO:0000256" key="7">
    <source>
        <dbReference type="ARBA" id="ARBA00022694"/>
    </source>
</evidence>
<proteinExistence type="inferred from homology"/>
<dbReference type="GO" id="GO:0008033">
    <property type="term" value="P:tRNA processing"/>
    <property type="evidence" value="ECO:0007669"/>
    <property type="project" value="UniProtKB-KW"/>
</dbReference>
<evidence type="ECO:0000256" key="8">
    <source>
        <dbReference type="ARBA" id="ARBA00022695"/>
    </source>
</evidence>
<keyword evidence="9 13" id="KW-0547">Nucleotide-binding</keyword>
<evidence type="ECO:0000256" key="13">
    <source>
        <dbReference type="PIRNR" id="PIRNR004930"/>
    </source>
</evidence>
<feature type="binding site" evidence="14">
    <location>
        <position position="230"/>
    </location>
    <ligand>
        <name>ATP</name>
        <dbReference type="ChEBI" id="CHEBI:30616"/>
    </ligand>
</feature>
<dbReference type="Pfam" id="PF03481">
    <property type="entry name" value="Sua5_C"/>
    <property type="match status" value="1"/>
</dbReference>
<dbReference type="InterPro" id="IPR038385">
    <property type="entry name" value="Sua5/YwlC_C"/>
</dbReference>
<evidence type="ECO:0000313" key="17">
    <source>
        <dbReference type="EMBL" id="SEL64644.1"/>
    </source>
</evidence>
<feature type="binding site" evidence="14">
    <location>
        <position position="176"/>
    </location>
    <ligand>
        <name>L-threonine</name>
        <dbReference type="ChEBI" id="CHEBI:57926"/>
    </ligand>
</feature>
<dbReference type="PROSITE" id="PS51163">
    <property type="entry name" value="YRDC"/>
    <property type="match status" value="1"/>
</dbReference>
<evidence type="ECO:0000256" key="12">
    <source>
        <dbReference type="ARBA" id="ARBA00048366"/>
    </source>
</evidence>
<dbReference type="GO" id="GO:0005737">
    <property type="term" value="C:cytoplasm"/>
    <property type="evidence" value="ECO:0007669"/>
    <property type="project" value="UniProtKB-SubCell"/>
</dbReference>
<dbReference type="PANTHER" id="PTHR17490">
    <property type="entry name" value="SUA5"/>
    <property type="match status" value="1"/>
</dbReference>
<dbReference type="InterPro" id="IPR050156">
    <property type="entry name" value="TC-AMP_synthase_SUA5"/>
</dbReference>
<dbReference type="FunFam" id="3.90.870.10:FF:000008">
    <property type="entry name" value="Threonylcarbamoyl-AMP synthase"/>
    <property type="match status" value="1"/>
</dbReference>
<dbReference type="GO" id="GO:0061710">
    <property type="term" value="F:L-threonylcarbamoyladenylate synthase"/>
    <property type="evidence" value="ECO:0007669"/>
    <property type="project" value="UniProtKB-EC"/>
</dbReference>
<dbReference type="OrthoDB" id="9814580at2"/>
<keyword evidence="5 13" id="KW-0963">Cytoplasm</keyword>
<keyword evidence="10 13" id="KW-0067">ATP-binding</keyword>
<evidence type="ECO:0000256" key="4">
    <source>
        <dbReference type="ARBA" id="ARBA00015492"/>
    </source>
</evidence>
<dbReference type="EC" id="2.7.7.87" evidence="3 13"/>
<organism evidence="17 18">
    <name type="scientific">Alkalibacterium putridalgicola</name>
    <dbReference type="NCBI Taxonomy" id="426703"/>
    <lineage>
        <taxon>Bacteria</taxon>
        <taxon>Bacillati</taxon>
        <taxon>Bacillota</taxon>
        <taxon>Bacilli</taxon>
        <taxon>Lactobacillales</taxon>
        <taxon>Carnobacteriaceae</taxon>
        <taxon>Alkalibacterium</taxon>
    </lineage>
</organism>
<dbReference type="PANTHER" id="PTHR17490:SF16">
    <property type="entry name" value="THREONYLCARBAMOYL-AMP SYNTHASE"/>
    <property type="match status" value="1"/>
</dbReference>
<evidence type="ECO:0000256" key="2">
    <source>
        <dbReference type="ARBA" id="ARBA00007663"/>
    </source>
</evidence>
<dbReference type="PIRSF" id="PIRSF004930">
    <property type="entry name" value="Tln_factor_SUA5"/>
    <property type="match status" value="1"/>
</dbReference>
<evidence type="ECO:0000256" key="5">
    <source>
        <dbReference type="ARBA" id="ARBA00022490"/>
    </source>
</evidence>
<feature type="binding site" evidence="14">
    <location>
        <position position="116"/>
    </location>
    <ligand>
        <name>L-threonine</name>
        <dbReference type="ChEBI" id="CHEBI:57926"/>
    </ligand>
</feature>
<evidence type="ECO:0000259" key="15">
    <source>
        <dbReference type="PROSITE" id="PS51163"/>
    </source>
</evidence>
<feature type="binding site" evidence="14">
    <location>
        <position position="112"/>
    </location>
    <ligand>
        <name>ATP</name>
        <dbReference type="ChEBI" id="CHEBI:30616"/>
    </ligand>
</feature>
<dbReference type="Proteomes" id="UP000198548">
    <property type="component" value="Unassembled WGS sequence"/>
</dbReference>
<keyword evidence="19" id="KW-1185">Reference proteome</keyword>
<evidence type="ECO:0000256" key="9">
    <source>
        <dbReference type="ARBA" id="ARBA00022741"/>
    </source>
</evidence>
<dbReference type="GO" id="GO:0000049">
    <property type="term" value="F:tRNA binding"/>
    <property type="evidence" value="ECO:0007669"/>
    <property type="project" value="TreeGrafter"/>
</dbReference>
<sequence>MQTAFLDSSNIDEAAEYLKSGEVVAFPTETVYGLGADATNEEAVRKIFEAKGRPSDNPLIIHVASIKQMERYVESVPDVARKVISHFWPGPCTLVLNKKGPIASSVTGGMETIGVRMPSHPVALALIDKVGVPLAAPSANSSGKPSPTTALHVKRDLEGKIKAILDGGATGVGLESTVLDLTDPQKPTILRPGGVTREELEAVLGHVWLDAHLSDDSAAPKSPGMKYKHYSPEKPVWVLPESLAEAKEILDQLEVEGENVGLLASEDWLKHLKTDWRKNCSLGDKNRPQQAAARLFSALRELDDEDISVILVEPYQKTGIGTAYMNRLEKAASRIL</sequence>
<feature type="binding site" evidence="14">
    <location>
        <position position="62"/>
    </location>
    <ligand>
        <name>L-threonine</name>
        <dbReference type="ChEBI" id="CHEBI:57926"/>
    </ligand>
</feature>
<dbReference type="InterPro" id="IPR010923">
    <property type="entry name" value="T(6)A37_SUA5"/>
</dbReference>
<comment type="similarity">
    <text evidence="2 13">Belongs to the SUA5 family.</text>
</comment>
<evidence type="ECO:0000256" key="1">
    <source>
        <dbReference type="ARBA" id="ARBA00004496"/>
    </source>
</evidence>
<keyword evidence="7 13" id="KW-0819">tRNA processing</keyword>
<dbReference type="Pfam" id="PF01300">
    <property type="entry name" value="Sua5_yciO_yrdC"/>
    <property type="match status" value="1"/>
</dbReference>
<feature type="binding site" evidence="14">
    <location>
        <position position="53"/>
    </location>
    <ligand>
        <name>ATP</name>
        <dbReference type="ChEBI" id="CHEBI:30616"/>
    </ligand>
</feature>
<dbReference type="EMBL" id="BJUX01000002">
    <property type="protein sequence ID" value="GEK88311.1"/>
    <property type="molecule type" value="Genomic_DNA"/>
</dbReference>
<dbReference type="InterPro" id="IPR006070">
    <property type="entry name" value="Sua5-like_dom"/>
</dbReference>
<dbReference type="SUPFAM" id="SSF55821">
    <property type="entry name" value="YrdC/RibB"/>
    <property type="match status" value="1"/>
</dbReference>
<name>A0A1H7RYA1_9LACT</name>
<protein>
    <recommendedName>
        <fullName evidence="4 13">Threonylcarbamoyl-AMP synthase</fullName>
        <shortName evidence="13">TC-AMP synthase</shortName>
        <ecNumber evidence="3 13">2.7.7.87</ecNumber>
    </recommendedName>
    <alternativeName>
        <fullName evidence="11 13">L-threonylcarbamoyladenylate synthase</fullName>
    </alternativeName>
</protein>
<dbReference type="Gene3D" id="3.90.870.10">
    <property type="entry name" value="DHBP synthase"/>
    <property type="match status" value="1"/>
</dbReference>
<comment type="function">
    <text evidence="13">Required for the formation of a threonylcarbamoyl group on adenosine at position 37 (t(6)A37) in tRNAs that read codons beginning with adenine.</text>
</comment>
<evidence type="ECO:0000313" key="19">
    <source>
        <dbReference type="Proteomes" id="UP000321425"/>
    </source>
</evidence>
<feature type="binding site" evidence="14">
    <location>
        <position position="30"/>
    </location>
    <ligand>
        <name>L-threonine</name>
        <dbReference type="ChEBI" id="CHEBI:57926"/>
    </ligand>
</feature>
<evidence type="ECO:0000256" key="10">
    <source>
        <dbReference type="ARBA" id="ARBA00022840"/>
    </source>
</evidence>
<accession>A0A1H7RYA1</accession>
<dbReference type="Proteomes" id="UP000321425">
    <property type="component" value="Unassembled WGS sequence"/>
</dbReference>
<evidence type="ECO:0000256" key="3">
    <source>
        <dbReference type="ARBA" id="ARBA00012584"/>
    </source>
</evidence>
<feature type="binding site" evidence="14">
    <location>
        <position position="146"/>
    </location>
    <ligand>
        <name>ATP</name>
        <dbReference type="ChEBI" id="CHEBI:30616"/>
    </ligand>
</feature>
<dbReference type="RefSeq" id="WP_091487122.1">
    <property type="nucleotide sequence ID" value="NZ_BJUX01000002.1"/>
</dbReference>
<keyword evidence="8 13" id="KW-0548">Nucleotidyltransferase</keyword>
<gene>
    <name evidence="16" type="ORF">APU01nite_03500</name>
    <name evidence="17" type="ORF">SAMN04488100_10622</name>
</gene>
<dbReference type="InterPro" id="IPR005145">
    <property type="entry name" value="Sua5_C"/>
</dbReference>